<dbReference type="KEGG" id="rob:CK5_07190"/>
<organism evidence="2 3">
    <name type="scientific">Blautia obeum A2-162</name>
    <dbReference type="NCBI Taxonomy" id="657314"/>
    <lineage>
        <taxon>Bacteria</taxon>
        <taxon>Bacillati</taxon>
        <taxon>Bacillota</taxon>
        <taxon>Clostridia</taxon>
        <taxon>Lachnospirales</taxon>
        <taxon>Lachnospiraceae</taxon>
        <taxon>Blautia</taxon>
    </lineage>
</organism>
<accession>D4LXB2</accession>
<feature type="region of interest" description="Disordered" evidence="1">
    <location>
        <begin position="1"/>
        <end position="20"/>
    </location>
</feature>
<evidence type="ECO:0000313" key="2">
    <source>
        <dbReference type="EMBL" id="CBL22265.1"/>
    </source>
</evidence>
<gene>
    <name evidence="2" type="ORF">CK5_07190</name>
</gene>
<reference evidence="2 3" key="2">
    <citation type="submission" date="2010-03" db="EMBL/GenBank/DDBJ databases">
        <authorList>
            <person name="Pajon A."/>
        </authorList>
    </citation>
    <scope>NUCLEOTIDE SEQUENCE [LARGE SCALE GENOMIC DNA]</scope>
    <source>
        <strain evidence="2 3">A2-162</strain>
    </source>
</reference>
<reference evidence="2 3" key="1">
    <citation type="submission" date="2010-03" db="EMBL/GenBank/DDBJ databases">
        <title>The genome sequence of Ruminococcus obeum A2-162.</title>
        <authorList>
            <consortium name="metaHIT consortium -- http://www.metahit.eu/"/>
            <person name="Pajon A."/>
            <person name="Turner K."/>
            <person name="Parkhill J."/>
            <person name="Duncan S."/>
            <person name="Flint H."/>
        </authorList>
    </citation>
    <scope>NUCLEOTIDE SEQUENCE [LARGE SCALE GENOMIC DNA]</scope>
    <source>
        <strain evidence="2 3">A2-162</strain>
    </source>
</reference>
<feature type="compositionally biased region" description="Basic and acidic residues" evidence="1">
    <location>
        <begin position="1"/>
        <end position="11"/>
    </location>
</feature>
<protein>
    <submittedName>
        <fullName evidence="2">Uncharacterized protein</fullName>
    </submittedName>
</protein>
<proteinExistence type="predicted"/>
<evidence type="ECO:0000313" key="3">
    <source>
        <dbReference type="Proteomes" id="UP000008955"/>
    </source>
</evidence>
<dbReference type="EMBL" id="FP929054">
    <property type="protein sequence ID" value="CBL22265.1"/>
    <property type="molecule type" value="Genomic_DNA"/>
</dbReference>
<name>D4LXB2_9FIRM</name>
<sequence length="20" mass="2215">MNMAKSRDNDSIRSGGLYAE</sequence>
<keyword evidence="3" id="KW-1185">Reference proteome</keyword>
<dbReference type="Proteomes" id="UP000008955">
    <property type="component" value="Chromosome"/>
</dbReference>
<dbReference type="HOGENOM" id="CLU_3428126_0_0_9"/>
<dbReference type="AlphaFoldDB" id="D4LXB2"/>
<evidence type="ECO:0000256" key="1">
    <source>
        <dbReference type="SAM" id="MobiDB-lite"/>
    </source>
</evidence>